<evidence type="ECO:0000313" key="1">
    <source>
        <dbReference type="EMBL" id="MFH4975040.1"/>
    </source>
</evidence>
<proteinExistence type="predicted"/>
<dbReference type="Proteomes" id="UP001608902">
    <property type="component" value="Unassembled WGS sequence"/>
</dbReference>
<sequence length="82" mass="9677">MKENVHFTIETFTNNLDVIQWNDGRRDSPKRFIPMTRNTTKTGRFSLWLSLKAEISFREWIFPFEETAVVLGRQPSSTNIDI</sequence>
<protein>
    <submittedName>
        <fullName evidence="1">Uncharacterized protein</fullName>
    </submittedName>
</protein>
<keyword evidence="2" id="KW-1185">Reference proteome</keyword>
<accession>A0ABD6E5X0</accession>
<gene>
    <name evidence="1" type="ORF">AB6A40_001749</name>
</gene>
<comment type="caution">
    <text evidence="1">The sequence shown here is derived from an EMBL/GenBank/DDBJ whole genome shotgun (WGS) entry which is preliminary data.</text>
</comment>
<dbReference type="AlphaFoldDB" id="A0ABD6E5X0"/>
<reference evidence="1 2" key="1">
    <citation type="submission" date="2024-08" db="EMBL/GenBank/DDBJ databases">
        <title>Gnathostoma spinigerum genome.</title>
        <authorList>
            <person name="Gonzalez-Bertolin B."/>
            <person name="Monzon S."/>
            <person name="Zaballos A."/>
            <person name="Jimenez P."/>
            <person name="Dekumyoy P."/>
            <person name="Varona S."/>
            <person name="Cuesta I."/>
            <person name="Sumanam S."/>
            <person name="Adisakwattana P."/>
            <person name="Gasser R.B."/>
            <person name="Hernandez-Gonzalez A."/>
            <person name="Young N.D."/>
            <person name="Perteguer M.J."/>
        </authorList>
    </citation>
    <scope>NUCLEOTIDE SEQUENCE [LARGE SCALE GENOMIC DNA]</scope>
    <source>
        <strain evidence="1">AL3</strain>
        <tissue evidence="1">Liver</tissue>
    </source>
</reference>
<dbReference type="EMBL" id="JBGFUD010000684">
    <property type="protein sequence ID" value="MFH4975040.1"/>
    <property type="molecule type" value="Genomic_DNA"/>
</dbReference>
<name>A0ABD6E5X0_9BILA</name>
<organism evidence="1 2">
    <name type="scientific">Gnathostoma spinigerum</name>
    <dbReference type="NCBI Taxonomy" id="75299"/>
    <lineage>
        <taxon>Eukaryota</taxon>
        <taxon>Metazoa</taxon>
        <taxon>Ecdysozoa</taxon>
        <taxon>Nematoda</taxon>
        <taxon>Chromadorea</taxon>
        <taxon>Rhabditida</taxon>
        <taxon>Spirurina</taxon>
        <taxon>Gnathostomatomorpha</taxon>
        <taxon>Gnathostomatoidea</taxon>
        <taxon>Gnathostomatidae</taxon>
        <taxon>Gnathostoma</taxon>
    </lineage>
</organism>
<evidence type="ECO:0000313" key="2">
    <source>
        <dbReference type="Proteomes" id="UP001608902"/>
    </source>
</evidence>